<dbReference type="CDD" id="cd23130">
    <property type="entry name" value="RING-HC_EHV1-like"/>
    <property type="match status" value="1"/>
</dbReference>
<feature type="domain" description="RING-type" evidence="6">
    <location>
        <begin position="9"/>
        <end position="48"/>
    </location>
</feature>
<dbReference type="PROSITE" id="PS50089">
    <property type="entry name" value="ZF_RING_2"/>
    <property type="match status" value="1"/>
</dbReference>
<keyword evidence="8" id="KW-1185">Reference proteome</keyword>
<evidence type="ECO:0000256" key="1">
    <source>
        <dbReference type="ARBA" id="ARBA00022723"/>
    </source>
</evidence>
<dbReference type="OrthoDB" id="21204at2759"/>
<feature type="region of interest" description="Disordered" evidence="5">
    <location>
        <begin position="216"/>
        <end position="314"/>
    </location>
</feature>
<dbReference type="SUPFAM" id="SSF57850">
    <property type="entry name" value="RING/U-box"/>
    <property type="match status" value="1"/>
</dbReference>
<evidence type="ECO:0000256" key="5">
    <source>
        <dbReference type="SAM" id="MobiDB-lite"/>
    </source>
</evidence>
<evidence type="ECO:0000256" key="3">
    <source>
        <dbReference type="ARBA" id="ARBA00022833"/>
    </source>
</evidence>
<evidence type="ECO:0000313" key="8">
    <source>
        <dbReference type="Proteomes" id="UP000269221"/>
    </source>
</evidence>
<dbReference type="Gene3D" id="3.30.40.10">
    <property type="entry name" value="Zinc/RING finger domain, C3HC4 (zinc finger)"/>
    <property type="match status" value="1"/>
</dbReference>
<evidence type="ECO:0000256" key="2">
    <source>
        <dbReference type="ARBA" id="ARBA00022771"/>
    </source>
</evidence>
<proteinExistence type="predicted"/>
<keyword evidence="2 4" id="KW-0863">Zinc-finger</keyword>
<dbReference type="InterPro" id="IPR047126">
    <property type="entry name" value="RNF141-like"/>
</dbReference>
<feature type="compositionally biased region" description="Basic and acidic residues" evidence="5">
    <location>
        <begin position="280"/>
        <end position="291"/>
    </location>
</feature>
<sequence length="314" mass="34517">MATETDSRCSICQETWDDTASALPCRHRFCLGCILRWAKRNPSCPLCRTAIETVRFSERCEQDYIQFVISSPAESAETRSQPGRAPDHLDENSPHGPVVSPAPSPQEMLSPAEQGPSGLESVGGLLPEVWAGLFRQQQYLLEPMRPWLRQRLQGIFRDWWWLADVAESSILCELCLHGLDAAILVLKLQNFLEEHTAPLVHDLINVIVGRCSKEAKRQLPSHDTREDNSAGPSSSSCTCSLERTPASGPLGSSMHKEAGTSQTDLQGSHSCPQPVPSPTEQERPRMSRRGADPCAQGSIHSSSAPGQGRDHSTF</sequence>
<accession>A0A3M0JKA6</accession>
<comment type="caution">
    <text evidence="7">The sequence shown here is derived from an EMBL/GenBank/DDBJ whole genome shotgun (WGS) entry which is preliminary data.</text>
</comment>
<dbReference type="STRING" id="333673.A0A3M0JKA6"/>
<feature type="region of interest" description="Disordered" evidence="5">
    <location>
        <begin position="73"/>
        <end position="118"/>
    </location>
</feature>
<dbReference type="SMART" id="SM00184">
    <property type="entry name" value="RING"/>
    <property type="match status" value="1"/>
</dbReference>
<feature type="compositionally biased region" description="Polar residues" evidence="5">
    <location>
        <begin position="259"/>
        <end position="271"/>
    </location>
</feature>
<feature type="compositionally biased region" description="Basic and acidic residues" evidence="5">
    <location>
        <begin position="216"/>
        <end position="228"/>
    </location>
</feature>
<evidence type="ECO:0000313" key="7">
    <source>
        <dbReference type="EMBL" id="RMC01259.1"/>
    </source>
</evidence>
<dbReference type="PROSITE" id="PS00518">
    <property type="entry name" value="ZF_RING_1"/>
    <property type="match status" value="1"/>
</dbReference>
<dbReference type="Pfam" id="PF13639">
    <property type="entry name" value="zf-RING_2"/>
    <property type="match status" value="1"/>
</dbReference>
<organism evidence="7 8">
    <name type="scientific">Hirundo rustica rustica</name>
    <dbReference type="NCBI Taxonomy" id="333673"/>
    <lineage>
        <taxon>Eukaryota</taxon>
        <taxon>Metazoa</taxon>
        <taxon>Chordata</taxon>
        <taxon>Craniata</taxon>
        <taxon>Vertebrata</taxon>
        <taxon>Euteleostomi</taxon>
        <taxon>Archelosauria</taxon>
        <taxon>Archosauria</taxon>
        <taxon>Dinosauria</taxon>
        <taxon>Saurischia</taxon>
        <taxon>Theropoda</taxon>
        <taxon>Coelurosauria</taxon>
        <taxon>Aves</taxon>
        <taxon>Neognathae</taxon>
        <taxon>Neoaves</taxon>
        <taxon>Telluraves</taxon>
        <taxon>Australaves</taxon>
        <taxon>Passeriformes</taxon>
        <taxon>Sylvioidea</taxon>
        <taxon>Hirundinidae</taxon>
        <taxon>Hirundo</taxon>
    </lineage>
</organism>
<dbReference type="AlphaFoldDB" id="A0A3M0JKA6"/>
<dbReference type="EMBL" id="QRBI01000139">
    <property type="protein sequence ID" value="RMC01259.1"/>
    <property type="molecule type" value="Genomic_DNA"/>
</dbReference>
<protein>
    <recommendedName>
        <fullName evidence="6">RING-type domain-containing protein</fullName>
    </recommendedName>
</protein>
<gene>
    <name evidence="7" type="ORF">DUI87_22208</name>
</gene>
<keyword evidence="1" id="KW-0479">Metal-binding</keyword>
<dbReference type="PANTHER" id="PTHR12109">
    <property type="entry name" value="RING FINGER PROTEIN 141-RELATED"/>
    <property type="match status" value="1"/>
</dbReference>
<dbReference type="InterPro" id="IPR017907">
    <property type="entry name" value="Znf_RING_CS"/>
</dbReference>
<evidence type="ECO:0000259" key="6">
    <source>
        <dbReference type="PROSITE" id="PS50089"/>
    </source>
</evidence>
<dbReference type="InterPro" id="IPR001841">
    <property type="entry name" value="Znf_RING"/>
</dbReference>
<name>A0A3M0JKA6_HIRRU</name>
<dbReference type="GO" id="GO:0008270">
    <property type="term" value="F:zinc ion binding"/>
    <property type="evidence" value="ECO:0007669"/>
    <property type="project" value="UniProtKB-KW"/>
</dbReference>
<dbReference type="InterPro" id="IPR013083">
    <property type="entry name" value="Znf_RING/FYVE/PHD"/>
</dbReference>
<evidence type="ECO:0000256" key="4">
    <source>
        <dbReference type="PROSITE-ProRule" id="PRU00175"/>
    </source>
</evidence>
<reference evidence="7 8" key="1">
    <citation type="submission" date="2018-07" db="EMBL/GenBank/DDBJ databases">
        <title>A high quality draft genome assembly of the barn swallow (H. rustica rustica).</title>
        <authorList>
            <person name="Formenti G."/>
            <person name="Chiara M."/>
            <person name="Poveda L."/>
            <person name="Francoijs K.-J."/>
            <person name="Bonisoli-Alquati A."/>
            <person name="Canova L."/>
            <person name="Gianfranceschi L."/>
            <person name="Horner D.S."/>
            <person name="Saino N."/>
        </authorList>
    </citation>
    <scope>NUCLEOTIDE SEQUENCE [LARGE SCALE GENOMIC DNA]</scope>
    <source>
        <strain evidence="7">Chelidonia</strain>
        <tissue evidence="7">Blood</tissue>
    </source>
</reference>
<keyword evidence="3" id="KW-0862">Zinc</keyword>
<dbReference type="Proteomes" id="UP000269221">
    <property type="component" value="Unassembled WGS sequence"/>
</dbReference>